<evidence type="ECO:0000259" key="5">
    <source>
        <dbReference type="Pfam" id="PF13377"/>
    </source>
</evidence>
<keyword evidence="4" id="KW-0804">Transcription</keyword>
<reference evidence="6 7" key="1">
    <citation type="submission" date="2019-02" db="EMBL/GenBank/DDBJ databases">
        <title>Draft genome sequence of Amycolatopsis sp. 8-3EHSu isolated from roots of Suaeda maritima.</title>
        <authorList>
            <person name="Duangmal K."/>
            <person name="Chantavorakit T."/>
        </authorList>
    </citation>
    <scope>NUCLEOTIDE SEQUENCE [LARGE SCALE GENOMIC DNA]</scope>
    <source>
        <strain evidence="6 7">8-3EHSu</strain>
    </source>
</reference>
<name>A0A4Q7JDU9_9PSEU</name>
<dbReference type="InterPro" id="IPR046335">
    <property type="entry name" value="LacI/GalR-like_sensor"/>
</dbReference>
<evidence type="ECO:0000256" key="2">
    <source>
        <dbReference type="ARBA" id="ARBA00023015"/>
    </source>
</evidence>
<protein>
    <submittedName>
        <fullName evidence="6">LacI family transcriptional regulator</fullName>
    </submittedName>
</protein>
<dbReference type="EMBL" id="SFCC01000002">
    <property type="protein sequence ID" value="RZQ65206.1"/>
    <property type="molecule type" value="Genomic_DNA"/>
</dbReference>
<dbReference type="Proteomes" id="UP000292003">
    <property type="component" value="Unassembled WGS sequence"/>
</dbReference>
<keyword evidence="3" id="KW-0238">DNA-binding</keyword>
<keyword evidence="2" id="KW-0805">Transcription regulation</keyword>
<dbReference type="AlphaFoldDB" id="A0A4Q7JDU9"/>
<feature type="domain" description="Transcriptional regulator LacI/GalR-like sensor" evidence="5">
    <location>
        <begin position="125"/>
        <end position="282"/>
    </location>
</feature>
<dbReference type="CDD" id="cd06267">
    <property type="entry name" value="PBP1_LacI_sugar_binding-like"/>
    <property type="match status" value="1"/>
</dbReference>
<gene>
    <name evidence="6" type="ORF">EWH70_04770</name>
</gene>
<dbReference type="RefSeq" id="WP_130473992.1">
    <property type="nucleotide sequence ID" value="NZ_SFCC01000002.1"/>
</dbReference>
<evidence type="ECO:0000313" key="7">
    <source>
        <dbReference type="Proteomes" id="UP000292003"/>
    </source>
</evidence>
<evidence type="ECO:0000313" key="6">
    <source>
        <dbReference type="EMBL" id="RZQ65206.1"/>
    </source>
</evidence>
<proteinExistence type="predicted"/>
<evidence type="ECO:0000256" key="1">
    <source>
        <dbReference type="ARBA" id="ARBA00022491"/>
    </source>
</evidence>
<dbReference type="PANTHER" id="PTHR30146">
    <property type="entry name" value="LACI-RELATED TRANSCRIPTIONAL REPRESSOR"/>
    <property type="match status" value="1"/>
</dbReference>
<dbReference type="Gene3D" id="3.40.50.2300">
    <property type="match status" value="2"/>
</dbReference>
<organism evidence="6 7">
    <name type="scientific">Amycolatopsis suaedae</name>
    <dbReference type="NCBI Taxonomy" id="2510978"/>
    <lineage>
        <taxon>Bacteria</taxon>
        <taxon>Bacillati</taxon>
        <taxon>Actinomycetota</taxon>
        <taxon>Actinomycetes</taxon>
        <taxon>Pseudonocardiales</taxon>
        <taxon>Pseudonocardiaceae</taxon>
        <taxon>Amycolatopsis</taxon>
    </lineage>
</organism>
<keyword evidence="1" id="KW-0678">Repressor</keyword>
<dbReference type="InterPro" id="IPR028082">
    <property type="entry name" value="Peripla_BP_I"/>
</dbReference>
<keyword evidence="7" id="KW-1185">Reference proteome</keyword>
<dbReference type="GO" id="GO:0003700">
    <property type="term" value="F:DNA-binding transcription factor activity"/>
    <property type="evidence" value="ECO:0007669"/>
    <property type="project" value="TreeGrafter"/>
</dbReference>
<dbReference type="Pfam" id="PF13377">
    <property type="entry name" value="Peripla_BP_3"/>
    <property type="match status" value="1"/>
</dbReference>
<evidence type="ECO:0000256" key="3">
    <source>
        <dbReference type="ARBA" id="ARBA00023125"/>
    </source>
</evidence>
<dbReference type="OrthoDB" id="3595338at2"/>
<evidence type="ECO:0000256" key="4">
    <source>
        <dbReference type="ARBA" id="ARBA00023163"/>
    </source>
</evidence>
<sequence>MTALSSDLPLLRAPFTHRLGVAMALHDGPRTTALIAAIEAAADEAGCTVTLADTENVVATETRVVRSLRASGMDGLLLTPSAGDDAVISGLVRLGVPTVLVDRTASRNDVDQVSTECIQAMCALVRHLADHGHQRIGLVAGAPGSATNDERTLGYRLGLGRAGLAWNPDLVACGDPGAAEATARLLDQAAATALVVADETLLIGTHFELHRRGLRPGADVALAGYGAPDWARSVDPPVTTMAQPLAEIGTRAVHTLLTRLAEPDRRPEAVRLPPRLVRGASCGCQIRHR</sequence>
<comment type="caution">
    <text evidence="6">The sequence shown here is derived from an EMBL/GenBank/DDBJ whole genome shotgun (WGS) entry which is preliminary data.</text>
</comment>
<accession>A0A4Q7JDU9</accession>
<dbReference type="SUPFAM" id="SSF53822">
    <property type="entry name" value="Periplasmic binding protein-like I"/>
    <property type="match status" value="1"/>
</dbReference>
<dbReference type="GO" id="GO:0000976">
    <property type="term" value="F:transcription cis-regulatory region binding"/>
    <property type="evidence" value="ECO:0007669"/>
    <property type="project" value="TreeGrafter"/>
</dbReference>
<dbReference type="PANTHER" id="PTHR30146:SF148">
    <property type="entry name" value="HTH-TYPE TRANSCRIPTIONAL REPRESSOR PURR-RELATED"/>
    <property type="match status" value="1"/>
</dbReference>